<accession>A0A0C3B5S1</accession>
<comment type="cofactor">
    <cofactor evidence="1">
        <name>Co(2+)</name>
        <dbReference type="ChEBI" id="CHEBI:48828"/>
    </cofactor>
</comment>
<keyword evidence="4" id="KW-0336">GPI-anchor</keyword>
<evidence type="ECO:0000256" key="4">
    <source>
        <dbReference type="ARBA" id="ARBA00022622"/>
    </source>
</evidence>
<dbReference type="GO" id="GO:0098552">
    <property type="term" value="C:side of membrane"/>
    <property type="evidence" value="ECO:0007669"/>
    <property type="project" value="UniProtKB-KW"/>
</dbReference>
<dbReference type="OrthoDB" id="407355at2759"/>
<dbReference type="InterPro" id="IPR011330">
    <property type="entry name" value="Glyco_hydro/deAcase_b/a-brl"/>
</dbReference>
<feature type="domain" description="NodB homology" evidence="17">
    <location>
        <begin position="167"/>
        <end position="375"/>
    </location>
</feature>
<keyword evidence="3" id="KW-1003">Cell membrane</keyword>
<feature type="region of interest" description="Disordered" evidence="16">
    <location>
        <begin position="413"/>
        <end position="470"/>
    </location>
</feature>
<keyword evidence="19" id="KW-1185">Reference proteome</keyword>
<evidence type="ECO:0000259" key="17">
    <source>
        <dbReference type="PROSITE" id="PS51677"/>
    </source>
</evidence>
<keyword evidence="12" id="KW-0961">Cell wall biogenesis/degradation</keyword>
<comment type="catalytic activity">
    <reaction evidence="15">
        <text>[(1-&gt;4)-N-acetyl-beta-D-glucosaminyl](n) + n H2O = chitosan + n acetate</text>
        <dbReference type="Rhea" id="RHEA:10464"/>
        <dbReference type="Rhea" id="RHEA-COMP:9593"/>
        <dbReference type="Rhea" id="RHEA-COMP:9597"/>
        <dbReference type="ChEBI" id="CHEBI:15377"/>
        <dbReference type="ChEBI" id="CHEBI:17029"/>
        <dbReference type="ChEBI" id="CHEBI:30089"/>
        <dbReference type="ChEBI" id="CHEBI:57704"/>
        <dbReference type="EC" id="3.5.1.41"/>
    </reaction>
    <physiologicalReaction direction="left-to-right" evidence="15">
        <dbReference type="Rhea" id="RHEA:10465"/>
    </physiologicalReaction>
</comment>
<evidence type="ECO:0000256" key="1">
    <source>
        <dbReference type="ARBA" id="ARBA00001941"/>
    </source>
</evidence>
<evidence type="ECO:0000256" key="6">
    <source>
        <dbReference type="ARBA" id="ARBA00022801"/>
    </source>
</evidence>
<evidence type="ECO:0000256" key="12">
    <source>
        <dbReference type="ARBA" id="ARBA00023316"/>
    </source>
</evidence>
<dbReference type="AlphaFoldDB" id="A0A0C3B5S1"/>
<evidence type="ECO:0000256" key="9">
    <source>
        <dbReference type="ARBA" id="ARBA00023277"/>
    </source>
</evidence>
<gene>
    <name evidence="18" type="ORF">M408DRAFT_72167</name>
</gene>
<keyword evidence="10" id="KW-0170">Cobalt</keyword>
<evidence type="ECO:0000256" key="2">
    <source>
        <dbReference type="ARBA" id="ARBA00004609"/>
    </source>
</evidence>
<reference evidence="19" key="2">
    <citation type="submission" date="2015-01" db="EMBL/GenBank/DDBJ databases">
        <title>Evolutionary Origins and Diversification of the Mycorrhizal Mutualists.</title>
        <authorList>
            <consortium name="DOE Joint Genome Institute"/>
            <consortium name="Mycorrhizal Genomics Consortium"/>
            <person name="Kohler A."/>
            <person name="Kuo A."/>
            <person name="Nagy L.G."/>
            <person name="Floudas D."/>
            <person name="Copeland A."/>
            <person name="Barry K.W."/>
            <person name="Cichocki N."/>
            <person name="Veneault-Fourrey C."/>
            <person name="LaButti K."/>
            <person name="Lindquist E.A."/>
            <person name="Lipzen A."/>
            <person name="Lundell T."/>
            <person name="Morin E."/>
            <person name="Murat C."/>
            <person name="Riley R."/>
            <person name="Ohm R."/>
            <person name="Sun H."/>
            <person name="Tunlid A."/>
            <person name="Henrissat B."/>
            <person name="Grigoriev I.V."/>
            <person name="Hibbett D.S."/>
            <person name="Martin F."/>
        </authorList>
    </citation>
    <scope>NUCLEOTIDE SEQUENCE [LARGE SCALE GENOMIC DNA]</scope>
    <source>
        <strain evidence="19">MAFF 305830</strain>
    </source>
</reference>
<dbReference type="GO" id="GO:0046872">
    <property type="term" value="F:metal ion binding"/>
    <property type="evidence" value="ECO:0007669"/>
    <property type="project" value="UniProtKB-KW"/>
</dbReference>
<keyword evidence="4" id="KW-0325">Glycoprotein</keyword>
<dbReference type="EMBL" id="KN824303">
    <property type="protein sequence ID" value="KIM26831.1"/>
    <property type="molecule type" value="Genomic_DNA"/>
</dbReference>
<dbReference type="PANTHER" id="PTHR10587:SF133">
    <property type="entry name" value="CHITIN DEACETYLASE 1-RELATED"/>
    <property type="match status" value="1"/>
</dbReference>
<comment type="subcellular location">
    <subcellularLocation>
        <location evidence="2">Cell membrane</location>
        <topology evidence="2">Lipid-anchor</topology>
        <topology evidence="2">GPI-anchor</topology>
    </subcellularLocation>
</comment>
<dbReference type="GO" id="GO:0006032">
    <property type="term" value="P:chitin catabolic process"/>
    <property type="evidence" value="ECO:0007669"/>
    <property type="project" value="UniProtKB-KW"/>
</dbReference>
<dbReference type="Gene3D" id="3.20.20.370">
    <property type="entry name" value="Glycoside hydrolase/deacetylase"/>
    <property type="match status" value="1"/>
</dbReference>
<evidence type="ECO:0000313" key="18">
    <source>
        <dbReference type="EMBL" id="KIM26831.1"/>
    </source>
</evidence>
<evidence type="ECO:0000256" key="14">
    <source>
        <dbReference type="ARBA" id="ARBA00024056"/>
    </source>
</evidence>
<evidence type="ECO:0000256" key="13">
    <source>
        <dbReference type="ARBA" id="ARBA00023326"/>
    </source>
</evidence>
<evidence type="ECO:0000256" key="10">
    <source>
        <dbReference type="ARBA" id="ARBA00023285"/>
    </source>
</evidence>
<organism evidence="18 19">
    <name type="scientific">Serendipita vermifera MAFF 305830</name>
    <dbReference type="NCBI Taxonomy" id="933852"/>
    <lineage>
        <taxon>Eukaryota</taxon>
        <taxon>Fungi</taxon>
        <taxon>Dikarya</taxon>
        <taxon>Basidiomycota</taxon>
        <taxon>Agaricomycotina</taxon>
        <taxon>Agaricomycetes</taxon>
        <taxon>Sebacinales</taxon>
        <taxon>Serendipitaceae</taxon>
        <taxon>Serendipita</taxon>
    </lineage>
</organism>
<keyword evidence="11" id="KW-0449">Lipoprotein</keyword>
<keyword evidence="8" id="KW-0472">Membrane</keyword>
<evidence type="ECO:0000313" key="19">
    <source>
        <dbReference type="Proteomes" id="UP000054097"/>
    </source>
</evidence>
<dbReference type="Proteomes" id="UP000054097">
    <property type="component" value="Unassembled WGS sequence"/>
</dbReference>
<dbReference type="PANTHER" id="PTHR10587">
    <property type="entry name" value="GLYCOSYL TRANSFERASE-RELATED"/>
    <property type="match status" value="1"/>
</dbReference>
<evidence type="ECO:0000256" key="15">
    <source>
        <dbReference type="ARBA" id="ARBA00048494"/>
    </source>
</evidence>
<evidence type="ECO:0000256" key="5">
    <source>
        <dbReference type="ARBA" id="ARBA00022723"/>
    </source>
</evidence>
<dbReference type="HOGENOM" id="CLU_030200_2_0_1"/>
<dbReference type="SUPFAM" id="SSF88713">
    <property type="entry name" value="Glycoside hydrolase/deacetylase"/>
    <property type="match status" value="1"/>
</dbReference>
<keyword evidence="7" id="KW-0146">Chitin degradation</keyword>
<feature type="compositionally biased region" description="Low complexity" evidence="16">
    <location>
        <begin position="435"/>
        <end position="458"/>
    </location>
</feature>
<name>A0A0C3B5S1_SERVB</name>
<dbReference type="EC" id="3.5.1.41" evidence="14"/>
<keyword evidence="5" id="KW-0479">Metal-binding</keyword>
<dbReference type="STRING" id="933852.A0A0C3B5S1"/>
<protein>
    <recommendedName>
        <fullName evidence="14">chitin deacetylase</fullName>
        <ecNumber evidence="14">3.5.1.41</ecNumber>
    </recommendedName>
</protein>
<dbReference type="GO" id="GO:0009272">
    <property type="term" value="P:fungal-type cell wall biogenesis"/>
    <property type="evidence" value="ECO:0007669"/>
    <property type="project" value="UniProtKB-ARBA"/>
</dbReference>
<evidence type="ECO:0000256" key="16">
    <source>
        <dbReference type="SAM" id="MobiDB-lite"/>
    </source>
</evidence>
<dbReference type="PROSITE" id="PS51677">
    <property type="entry name" value="NODB"/>
    <property type="match status" value="1"/>
</dbReference>
<dbReference type="GO" id="GO:0000272">
    <property type="term" value="P:polysaccharide catabolic process"/>
    <property type="evidence" value="ECO:0007669"/>
    <property type="project" value="UniProtKB-KW"/>
</dbReference>
<evidence type="ECO:0000256" key="7">
    <source>
        <dbReference type="ARBA" id="ARBA00023024"/>
    </source>
</evidence>
<feature type="region of interest" description="Disordered" evidence="16">
    <location>
        <begin position="1"/>
        <end position="42"/>
    </location>
</feature>
<evidence type="ECO:0000256" key="3">
    <source>
        <dbReference type="ARBA" id="ARBA00022475"/>
    </source>
</evidence>
<dbReference type="GO" id="GO:0005886">
    <property type="term" value="C:plasma membrane"/>
    <property type="evidence" value="ECO:0007669"/>
    <property type="project" value="UniProtKB-SubCell"/>
</dbReference>
<dbReference type="Pfam" id="PF01522">
    <property type="entry name" value="Polysacc_deac_1"/>
    <property type="match status" value="1"/>
</dbReference>
<dbReference type="InterPro" id="IPR050248">
    <property type="entry name" value="Polysacc_deacetylase_ArnD"/>
</dbReference>
<evidence type="ECO:0000256" key="11">
    <source>
        <dbReference type="ARBA" id="ARBA00023288"/>
    </source>
</evidence>
<dbReference type="InterPro" id="IPR002509">
    <property type="entry name" value="NODB_dom"/>
</dbReference>
<dbReference type="GO" id="GO:0004099">
    <property type="term" value="F:chitin deacetylase activity"/>
    <property type="evidence" value="ECO:0007669"/>
    <property type="project" value="UniProtKB-EC"/>
</dbReference>
<keyword evidence="13" id="KW-0624">Polysaccharide degradation</keyword>
<proteinExistence type="predicted"/>
<sequence>MAATLTLGHGIGQGAHEKRHPKPTPTLGKRQDPYPSGPEYDFPTPIAQITALSLEYAESTLAITTTWPAGASASLEGAPALPEPTINVASYPPAEEIPPTDSPEVNEWYNAIDWTTIPDFSPSGDRSNCQNATNAEALSQAGPDGRCWWTCGKCTRDIDITKCQNKMEYGHGYDDGPGLYTPKLLKYLESKSLHATLYLVGSRILYRPEMVRYEYMTGHELSVHTWSHGGSQSLGLTQMTNRQIVAELGWTRKIIKDVTGVTPTTMRPPFGDIDDRVRAISLAMGMIPIMWYVEPGVEGAEDTIWDSGDWQVHAGLQYGGVLAEPNQQRFERTLELSSQLDHGVVVLQHDNSREVVDLSIGYTLPWLMAHNPPFDIKPVMQCQGRPIADMYNETQTNRDGPWFGTGDVATRTSNIGHDEVDGVQSVPPSRTYGPGTADSGAGAATRTGTGTASSTGSSRPNAGERSKGSAGGLGALMVALSAGALAGAF</sequence>
<keyword evidence="6" id="KW-0378">Hydrolase</keyword>
<evidence type="ECO:0000256" key="8">
    <source>
        <dbReference type="ARBA" id="ARBA00023136"/>
    </source>
</evidence>
<dbReference type="GO" id="GO:0071555">
    <property type="term" value="P:cell wall organization"/>
    <property type="evidence" value="ECO:0007669"/>
    <property type="project" value="UniProtKB-KW"/>
</dbReference>
<reference evidence="18 19" key="1">
    <citation type="submission" date="2014-04" db="EMBL/GenBank/DDBJ databases">
        <authorList>
            <consortium name="DOE Joint Genome Institute"/>
            <person name="Kuo A."/>
            <person name="Zuccaro A."/>
            <person name="Kohler A."/>
            <person name="Nagy L.G."/>
            <person name="Floudas D."/>
            <person name="Copeland A."/>
            <person name="Barry K.W."/>
            <person name="Cichocki N."/>
            <person name="Veneault-Fourrey C."/>
            <person name="LaButti K."/>
            <person name="Lindquist E.A."/>
            <person name="Lipzen A."/>
            <person name="Lundell T."/>
            <person name="Morin E."/>
            <person name="Murat C."/>
            <person name="Sun H."/>
            <person name="Tunlid A."/>
            <person name="Henrissat B."/>
            <person name="Grigoriev I.V."/>
            <person name="Hibbett D.S."/>
            <person name="Martin F."/>
            <person name="Nordberg H.P."/>
            <person name="Cantor M.N."/>
            <person name="Hua S.X."/>
        </authorList>
    </citation>
    <scope>NUCLEOTIDE SEQUENCE [LARGE SCALE GENOMIC DNA]</scope>
    <source>
        <strain evidence="18 19">MAFF 305830</strain>
    </source>
</reference>
<keyword evidence="9" id="KW-0119">Carbohydrate metabolism</keyword>